<proteinExistence type="predicted"/>
<dbReference type="Pfam" id="PF02674">
    <property type="entry name" value="Colicin_V"/>
    <property type="match status" value="1"/>
</dbReference>
<evidence type="ECO:0000313" key="6">
    <source>
        <dbReference type="EMBL" id="KEZ87883.1"/>
    </source>
</evidence>
<accession>A0A084JFZ9</accession>
<feature type="transmembrane region" description="Helical" evidence="5">
    <location>
        <begin position="31"/>
        <end position="51"/>
    </location>
</feature>
<dbReference type="EMBL" id="JPME01000028">
    <property type="protein sequence ID" value="KEZ87883.1"/>
    <property type="molecule type" value="Genomic_DNA"/>
</dbReference>
<feature type="transmembrane region" description="Helical" evidence="5">
    <location>
        <begin position="6"/>
        <end position="24"/>
    </location>
</feature>
<feature type="transmembrane region" description="Helical" evidence="5">
    <location>
        <begin position="140"/>
        <end position="162"/>
    </location>
</feature>
<comment type="caution">
    <text evidence="6">The sequence shown here is derived from an EMBL/GenBank/DDBJ whole genome shotgun (WGS) entry which is preliminary data.</text>
</comment>
<organism evidence="6 7">
    <name type="scientific">Lacrimispora celerecrescens</name>
    <dbReference type="NCBI Taxonomy" id="29354"/>
    <lineage>
        <taxon>Bacteria</taxon>
        <taxon>Bacillati</taxon>
        <taxon>Bacillota</taxon>
        <taxon>Clostridia</taxon>
        <taxon>Lachnospirales</taxon>
        <taxon>Lachnospiraceae</taxon>
        <taxon>Lacrimispora</taxon>
    </lineage>
</organism>
<sequence length="244" mass="27093">MTRLYTENWLSIAAGVYLLGMVLYGHHRGFIRLVVSMLAVVLSLTIVRASLPSVTGFLKENTGLQQTISENMKKSMGLEQEEIPSGEALEAPSAQRMIIENLKLPQSVKNALIENNNSEVYQMLGVQAFTDYVGNYLADVILNSVGFVLLFAAIYLFSRLVMRWLDIISRLPIISGINKIAGALLGGLEGLVFLWIACLLVTAFSGTEWGLMLTRQIEASKWLSFIYTHNFLNLMVLGVLRGFV</sequence>
<evidence type="ECO:0000256" key="2">
    <source>
        <dbReference type="ARBA" id="ARBA00022692"/>
    </source>
</evidence>
<evidence type="ECO:0000256" key="1">
    <source>
        <dbReference type="ARBA" id="ARBA00004141"/>
    </source>
</evidence>
<evidence type="ECO:0000256" key="4">
    <source>
        <dbReference type="ARBA" id="ARBA00023136"/>
    </source>
</evidence>
<dbReference type="AlphaFoldDB" id="A0A084JFZ9"/>
<reference evidence="6 7" key="1">
    <citation type="submission" date="2014-07" db="EMBL/GenBank/DDBJ databases">
        <title>Draft genome of Clostridium celerecrescens 152B isolated from sediments associated with methane hydrate from Krishna Godavari basin.</title>
        <authorList>
            <person name="Honkalas V.S."/>
            <person name="Dabir A.P."/>
            <person name="Arora P."/>
            <person name="Dhakephalkar P.K."/>
        </authorList>
    </citation>
    <scope>NUCLEOTIDE SEQUENCE [LARGE SCALE GENOMIC DNA]</scope>
    <source>
        <strain evidence="6 7">152B</strain>
    </source>
</reference>
<comment type="subcellular location">
    <subcellularLocation>
        <location evidence="1">Membrane</location>
        <topology evidence="1">Multi-pass membrane protein</topology>
    </subcellularLocation>
</comment>
<keyword evidence="3 5" id="KW-1133">Transmembrane helix</keyword>
<dbReference type="STRING" id="29354.IO98_19610"/>
<evidence type="ECO:0000313" key="7">
    <source>
        <dbReference type="Proteomes" id="UP000028525"/>
    </source>
</evidence>
<gene>
    <name evidence="6" type="ORF">IO98_19610</name>
</gene>
<dbReference type="Proteomes" id="UP000028525">
    <property type="component" value="Unassembled WGS sequence"/>
</dbReference>
<dbReference type="InterPro" id="IPR003825">
    <property type="entry name" value="Colicin-V_CvpA"/>
</dbReference>
<evidence type="ECO:0000256" key="5">
    <source>
        <dbReference type="SAM" id="Phobius"/>
    </source>
</evidence>
<protein>
    <submittedName>
        <fullName evidence="6">Colicin V synthesis protein</fullName>
    </submittedName>
</protein>
<feature type="transmembrane region" description="Helical" evidence="5">
    <location>
        <begin position="183"/>
        <end position="204"/>
    </location>
</feature>
<dbReference type="RefSeq" id="WP_038283917.1">
    <property type="nucleotide sequence ID" value="NZ_JPME01000028.1"/>
</dbReference>
<keyword evidence="7" id="KW-1185">Reference proteome</keyword>
<feature type="transmembrane region" description="Helical" evidence="5">
    <location>
        <begin position="224"/>
        <end position="243"/>
    </location>
</feature>
<dbReference type="GO" id="GO:0016020">
    <property type="term" value="C:membrane"/>
    <property type="evidence" value="ECO:0007669"/>
    <property type="project" value="UniProtKB-SubCell"/>
</dbReference>
<dbReference type="GO" id="GO:0009403">
    <property type="term" value="P:toxin biosynthetic process"/>
    <property type="evidence" value="ECO:0007669"/>
    <property type="project" value="InterPro"/>
</dbReference>
<name>A0A084JFZ9_9FIRM</name>
<dbReference type="OrthoDB" id="2083110at2"/>
<keyword evidence="2 5" id="KW-0812">Transmembrane</keyword>
<keyword evidence="4 5" id="KW-0472">Membrane</keyword>
<evidence type="ECO:0000256" key="3">
    <source>
        <dbReference type="ARBA" id="ARBA00022989"/>
    </source>
</evidence>